<dbReference type="InterPro" id="IPR033979">
    <property type="entry name" value="MINDY_domain"/>
</dbReference>
<dbReference type="WBParaSite" id="TASK_0000618501-mRNA-1">
    <property type="protein sequence ID" value="TASK_0000618501-mRNA-1"/>
    <property type="gene ID" value="TASK_0000618501"/>
</dbReference>
<reference evidence="5 6" key="2">
    <citation type="submission" date="2018-11" db="EMBL/GenBank/DDBJ databases">
        <authorList>
            <consortium name="Pathogen Informatics"/>
        </authorList>
    </citation>
    <scope>NUCLEOTIDE SEQUENCE [LARGE SCALE GENOMIC DNA]</scope>
</reference>
<comment type="catalytic activity">
    <reaction evidence="2">
        <text>Thiol-dependent hydrolysis of ester, thioester, amide, peptide and isopeptide bonds formed by the C-terminal Gly of ubiquitin (a 76-residue protein attached to proteins as an intracellular targeting signal).</text>
        <dbReference type="EC" id="3.4.19.12"/>
    </reaction>
</comment>
<dbReference type="Pfam" id="PF04424">
    <property type="entry name" value="MINDY_DUB"/>
    <property type="match status" value="1"/>
</dbReference>
<evidence type="ECO:0000313" key="6">
    <source>
        <dbReference type="Proteomes" id="UP000282613"/>
    </source>
</evidence>
<feature type="compositionally biased region" description="Low complexity" evidence="3">
    <location>
        <begin position="273"/>
        <end position="284"/>
    </location>
</feature>
<dbReference type="EMBL" id="UYRS01018477">
    <property type="protein sequence ID" value="VDK36262.1"/>
    <property type="molecule type" value="Genomic_DNA"/>
</dbReference>
<evidence type="ECO:0000259" key="4">
    <source>
        <dbReference type="Pfam" id="PF04424"/>
    </source>
</evidence>
<keyword evidence="2" id="KW-0645">Protease</keyword>
<dbReference type="PANTHER" id="PTHR18063">
    <property type="entry name" value="NF-E2 INDUCIBLE PROTEIN"/>
    <property type="match status" value="1"/>
</dbReference>
<feature type="domain" description="MINDY deubiquitinase" evidence="4">
    <location>
        <begin position="8"/>
        <end position="189"/>
    </location>
</feature>
<feature type="compositionally biased region" description="Low complexity" evidence="3">
    <location>
        <begin position="355"/>
        <end position="364"/>
    </location>
</feature>
<dbReference type="AlphaFoldDB" id="A0A158R8W0"/>
<keyword evidence="2" id="KW-0788">Thiol protease</keyword>
<dbReference type="STRING" id="60517.A0A158R8W0"/>
<reference evidence="7" key="1">
    <citation type="submission" date="2016-04" db="UniProtKB">
        <authorList>
            <consortium name="WormBaseParasite"/>
        </authorList>
    </citation>
    <scope>IDENTIFICATION</scope>
</reference>
<comment type="similarity">
    <text evidence="1 2">Belongs to the MINDY deubiquitinase family. FAM63 subfamily.</text>
</comment>
<dbReference type="GO" id="GO:0004843">
    <property type="term" value="F:cysteine-type deubiquitinase activity"/>
    <property type="evidence" value="ECO:0007669"/>
    <property type="project" value="UniProtKB-UniRule"/>
</dbReference>
<dbReference type="GO" id="GO:0071944">
    <property type="term" value="C:cell periphery"/>
    <property type="evidence" value="ECO:0007669"/>
    <property type="project" value="TreeGrafter"/>
</dbReference>
<dbReference type="GO" id="GO:0016807">
    <property type="term" value="F:cysteine-type carboxypeptidase activity"/>
    <property type="evidence" value="ECO:0007669"/>
    <property type="project" value="TreeGrafter"/>
</dbReference>
<dbReference type="Proteomes" id="UP000282613">
    <property type="component" value="Unassembled WGS sequence"/>
</dbReference>
<feature type="compositionally biased region" description="Polar residues" evidence="3">
    <location>
        <begin position="298"/>
        <end position="308"/>
    </location>
</feature>
<dbReference type="GO" id="GO:1990380">
    <property type="term" value="F:K48-linked deubiquitinase activity"/>
    <property type="evidence" value="ECO:0007669"/>
    <property type="project" value="UniProtKB-UniRule"/>
</dbReference>
<dbReference type="GO" id="GO:0140934">
    <property type="term" value="F:histone deubiquitinase activity"/>
    <property type="evidence" value="ECO:0007669"/>
    <property type="project" value="UniProtKB-UniRule"/>
</dbReference>
<organism evidence="7">
    <name type="scientific">Taenia asiatica</name>
    <name type="common">Asian tapeworm</name>
    <dbReference type="NCBI Taxonomy" id="60517"/>
    <lineage>
        <taxon>Eukaryota</taxon>
        <taxon>Metazoa</taxon>
        <taxon>Spiralia</taxon>
        <taxon>Lophotrochozoa</taxon>
        <taxon>Platyhelminthes</taxon>
        <taxon>Cestoda</taxon>
        <taxon>Eucestoda</taxon>
        <taxon>Cyclophyllidea</taxon>
        <taxon>Taeniidae</taxon>
        <taxon>Taenia</taxon>
    </lineage>
</organism>
<comment type="function">
    <text evidence="2">Hydrolase that can specifically remove 'Lys-48'-linked conjugated ubiquitin from proteins. Has exodeubiquitinase activity and has a preference for long polyubiquitin chains. May play a regulatory role at the level of protein turnover.</text>
</comment>
<name>A0A158R8W0_TAEAS</name>
<dbReference type="GO" id="GO:0005829">
    <property type="term" value="C:cytosol"/>
    <property type="evidence" value="ECO:0007669"/>
    <property type="project" value="TreeGrafter"/>
</dbReference>
<dbReference type="EC" id="3.4.19.12" evidence="2"/>
<gene>
    <name evidence="5" type="ORF">TASK_LOCUS6186</name>
</gene>
<sequence length="364" mass="40519">MLLFQDWDEGMRLNYEENLSSALSIFPSLQTGLDINVRFTGVSDFEYTPALTIFDLFRIPLYHGWVVDPQDRDLVEVLRNQTYNQVVEMIIDYKSSSDPACVEKGLLAEEFLETAASQLTMCGLCELSEHLQENQLAVLFRNNHFNTIYKKAGHVYVLVTDVGFVSEPNFVWETLNNIDGDSQFVDGEFRVCTKPTSNTAAVAAAPTSNAAAVVPASVTSPSAFSDPPVTTTAMSTPSEQNDLDHKLAVERADLELAKRLQAEENAAYLKQTSDSASQSSSCSPSHRRQNGGGYDPAESSSWQETAQARSDLELARRLQAAENAAYYSQTPGSPHRRPHHSPSHSSQHRHRHQQEQSSSFWVRI</sequence>
<keyword evidence="2" id="KW-0833">Ubl conjugation pathway</keyword>
<protein>
    <recommendedName>
        <fullName evidence="2">Ubiquitin carboxyl-terminal hydrolase</fullName>
        <ecNumber evidence="2">3.4.19.12</ecNumber>
    </recommendedName>
</protein>
<evidence type="ECO:0000256" key="3">
    <source>
        <dbReference type="SAM" id="MobiDB-lite"/>
    </source>
</evidence>
<feature type="region of interest" description="Disordered" evidence="3">
    <location>
        <begin position="268"/>
        <end position="364"/>
    </location>
</feature>
<dbReference type="GO" id="GO:0036435">
    <property type="term" value="F:K48-linked polyubiquitin modification-dependent protein binding"/>
    <property type="evidence" value="ECO:0007669"/>
    <property type="project" value="UniProtKB-UniRule"/>
</dbReference>
<dbReference type="GO" id="GO:0006508">
    <property type="term" value="P:proteolysis"/>
    <property type="evidence" value="ECO:0007669"/>
    <property type="project" value="UniProtKB-KW"/>
</dbReference>
<keyword evidence="2" id="KW-0378">Hydrolase</keyword>
<dbReference type="InterPro" id="IPR007518">
    <property type="entry name" value="MINDY"/>
</dbReference>
<evidence type="ECO:0000313" key="5">
    <source>
        <dbReference type="EMBL" id="VDK36262.1"/>
    </source>
</evidence>
<dbReference type="OrthoDB" id="10261212at2759"/>
<proteinExistence type="inferred from homology"/>
<feature type="compositionally biased region" description="Polar residues" evidence="3">
    <location>
        <begin position="228"/>
        <end position="240"/>
    </location>
</feature>
<feature type="region of interest" description="Disordered" evidence="3">
    <location>
        <begin position="219"/>
        <end position="243"/>
    </location>
</feature>
<accession>A0A158R8W0</accession>
<keyword evidence="6" id="KW-1185">Reference proteome</keyword>
<dbReference type="GO" id="GO:0071108">
    <property type="term" value="P:protein K48-linked deubiquitination"/>
    <property type="evidence" value="ECO:0007669"/>
    <property type="project" value="TreeGrafter"/>
</dbReference>
<feature type="compositionally biased region" description="Basic residues" evidence="3">
    <location>
        <begin position="334"/>
        <end position="352"/>
    </location>
</feature>
<evidence type="ECO:0000256" key="2">
    <source>
        <dbReference type="RuleBase" id="RU367139"/>
    </source>
</evidence>
<evidence type="ECO:0000256" key="1">
    <source>
        <dbReference type="ARBA" id="ARBA00006616"/>
    </source>
</evidence>
<evidence type="ECO:0000313" key="7">
    <source>
        <dbReference type="WBParaSite" id="TASK_0000618501-mRNA-1"/>
    </source>
</evidence>
<dbReference type="PANTHER" id="PTHR18063:SF6">
    <property type="entry name" value="UBIQUITIN CARBOXYL-TERMINAL HYDROLASE"/>
    <property type="match status" value="1"/>
</dbReference>